<comment type="caution">
    <text evidence="1">The sequence shown here is derived from an EMBL/GenBank/DDBJ whole genome shotgun (WGS) entry which is preliminary data.</text>
</comment>
<dbReference type="AlphaFoldDB" id="A0A3S5AS51"/>
<proteinExistence type="predicted"/>
<keyword evidence="2" id="KW-1185">Reference proteome</keyword>
<gene>
    <name evidence="1" type="ORF">PXEA_LOCUS37369</name>
</gene>
<dbReference type="EMBL" id="CAAALY010286940">
    <property type="protein sequence ID" value="VEL43929.1"/>
    <property type="molecule type" value="Genomic_DNA"/>
</dbReference>
<reference evidence="1" key="1">
    <citation type="submission" date="2018-11" db="EMBL/GenBank/DDBJ databases">
        <authorList>
            <consortium name="Pathogen Informatics"/>
        </authorList>
    </citation>
    <scope>NUCLEOTIDE SEQUENCE</scope>
</reference>
<dbReference type="Proteomes" id="UP000784294">
    <property type="component" value="Unassembled WGS sequence"/>
</dbReference>
<protein>
    <submittedName>
        <fullName evidence="1">Uncharacterized protein</fullName>
    </submittedName>
</protein>
<evidence type="ECO:0000313" key="2">
    <source>
        <dbReference type="Proteomes" id="UP000784294"/>
    </source>
</evidence>
<organism evidence="1 2">
    <name type="scientific">Protopolystoma xenopodis</name>
    <dbReference type="NCBI Taxonomy" id="117903"/>
    <lineage>
        <taxon>Eukaryota</taxon>
        <taxon>Metazoa</taxon>
        <taxon>Spiralia</taxon>
        <taxon>Lophotrochozoa</taxon>
        <taxon>Platyhelminthes</taxon>
        <taxon>Monogenea</taxon>
        <taxon>Polyopisthocotylea</taxon>
        <taxon>Polystomatidea</taxon>
        <taxon>Polystomatidae</taxon>
        <taxon>Protopolystoma</taxon>
    </lineage>
</organism>
<evidence type="ECO:0000313" key="1">
    <source>
        <dbReference type="EMBL" id="VEL43929.1"/>
    </source>
</evidence>
<sequence length="135" mass="15381">MFLRSAFLPFPRSVSYCPYVSKCYMSSTSPNESGEVAFIQQVGKKYARYEGGDFNKVEVLGAVHGVYVGLIAPLAKSPERDWARLFVRTSIPHPTLRPKVPIEEHQIPESTISADSHRIHVFNRRLMELVHRIHT</sequence>
<accession>A0A3S5AS51</accession>
<feature type="non-terminal residue" evidence="1">
    <location>
        <position position="1"/>
    </location>
</feature>
<name>A0A3S5AS51_9PLAT</name>